<comment type="caution">
    <text evidence="2">The sequence shown here is derived from an EMBL/GenBank/DDBJ whole genome shotgun (WGS) entry which is preliminary data.</text>
</comment>
<dbReference type="PANTHER" id="PTHR43300">
    <property type="entry name" value="ACETYLTRANSFERASE"/>
    <property type="match status" value="1"/>
</dbReference>
<name>A0A3E5CY43_BACFG</name>
<gene>
    <name evidence="2" type="ORF">F2Z89_22845</name>
</gene>
<dbReference type="EMBL" id="VWCJ01000033">
    <property type="protein sequence ID" value="KAA4990367.1"/>
    <property type="molecule type" value="Genomic_DNA"/>
</dbReference>
<dbReference type="AlphaFoldDB" id="A0A3E5CY43"/>
<dbReference type="RefSeq" id="WP_005809379.1">
    <property type="nucleotide sequence ID" value="NZ_CP119603.1"/>
</dbReference>
<comment type="similarity">
    <text evidence="1">Belongs to the transferase hexapeptide repeat family.</text>
</comment>
<dbReference type="InterPro" id="IPR011004">
    <property type="entry name" value="Trimer_LpxA-like_sf"/>
</dbReference>
<protein>
    <submittedName>
        <fullName evidence="2">Serine acetyltransferase</fullName>
    </submittedName>
</protein>
<dbReference type="PANTHER" id="PTHR43300:SF7">
    <property type="entry name" value="UDP-N-ACETYLBACILLOSAMINE N-ACETYLTRANSFERASE"/>
    <property type="match status" value="1"/>
</dbReference>
<sequence length="211" mass="23290">MKDIAIYGAGGFGREMACAIQRLNSQETVWNFLGFFDDGIDKGAHNQYGEILGGIEELNRWNSPIAILIAIATSSIRKIILEKIHNNLVDFPNFVLDFRCADPNNYFLGKGNIILGTFFSCNVRIQDFNIFNGGAVLGHDDEIGSYNTFMPGTRISGEVHIGDENLFGVGSIVLQKIYIGNKVRVGAGSVLMRKTKDGNLYIGNPAKLFKY</sequence>
<dbReference type="Gene3D" id="2.160.10.10">
    <property type="entry name" value="Hexapeptide repeat proteins"/>
    <property type="match status" value="1"/>
</dbReference>
<proteinExistence type="inferred from homology"/>
<dbReference type="GO" id="GO:0016740">
    <property type="term" value="F:transferase activity"/>
    <property type="evidence" value="ECO:0007669"/>
    <property type="project" value="UniProtKB-KW"/>
</dbReference>
<dbReference type="InterPro" id="IPR050179">
    <property type="entry name" value="Trans_hexapeptide_repeat"/>
</dbReference>
<dbReference type="Pfam" id="PF17836">
    <property type="entry name" value="PglD_N"/>
    <property type="match status" value="1"/>
</dbReference>
<dbReference type="Gene3D" id="3.40.50.20">
    <property type="match status" value="1"/>
</dbReference>
<dbReference type="CDD" id="cd03360">
    <property type="entry name" value="LbH_AT_putative"/>
    <property type="match status" value="1"/>
</dbReference>
<evidence type="ECO:0000313" key="3">
    <source>
        <dbReference type="Proteomes" id="UP000460666"/>
    </source>
</evidence>
<dbReference type="Proteomes" id="UP000460666">
    <property type="component" value="Unassembled WGS sequence"/>
</dbReference>
<evidence type="ECO:0000256" key="1">
    <source>
        <dbReference type="ARBA" id="ARBA00007274"/>
    </source>
</evidence>
<organism evidence="2 3">
    <name type="scientific">Bacteroides fragilis</name>
    <dbReference type="NCBI Taxonomy" id="817"/>
    <lineage>
        <taxon>Bacteria</taxon>
        <taxon>Pseudomonadati</taxon>
        <taxon>Bacteroidota</taxon>
        <taxon>Bacteroidia</taxon>
        <taxon>Bacteroidales</taxon>
        <taxon>Bacteroidaceae</taxon>
        <taxon>Bacteroides</taxon>
    </lineage>
</organism>
<dbReference type="SUPFAM" id="SSF51161">
    <property type="entry name" value="Trimeric LpxA-like enzymes"/>
    <property type="match status" value="1"/>
</dbReference>
<accession>A0A3E5CY43</accession>
<reference evidence="2 3" key="1">
    <citation type="journal article" date="2019" name="Nat. Med.">
        <title>A library of human gut bacterial isolates paired with longitudinal multiomics data enables mechanistic microbiome research.</title>
        <authorList>
            <person name="Poyet M."/>
            <person name="Groussin M."/>
            <person name="Gibbons S.M."/>
            <person name="Avila-Pacheco J."/>
            <person name="Jiang X."/>
            <person name="Kearney S.M."/>
            <person name="Perrotta A.R."/>
            <person name="Berdy B."/>
            <person name="Zhao S."/>
            <person name="Lieberman T.D."/>
            <person name="Swanson P.K."/>
            <person name="Smith M."/>
            <person name="Roesemann S."/>
            <person name="Alexander J.E."/>
            <person name="Rich S.A."/>
            <person name="Livny J."/>
            <person name="Vlamakis H."/>
            <person name="Clish C."/>
            <person name="Bullock K."/>
            <person name="Deik A."/>
            <person name="Scott J."/>
            <person name="Pierce K.A."/>
            <person name="Xavier R.J."/>
            <person name="Alm E.J."/>
        </authorList>
    </citation>
    <scope>NUCLEOTIDE SEQUENCE [LARGE SCALE GENOMIC DNA]</scope>
    <source>
        <strain evidence="2 3">BIOML-A46</strain>
    </source>
</reference>
<dbReference type="InterPro" id="IPR041561">
    <property type="entry name" value="PglD_N"/>
</dbReference>
<evidence type="ECO:0000313" key="2">
    <source>
        <dbReference type="EMBL" id="KAA4990367.1"/>
    </source>
</evidence>
<dbReference type="InterPro" id="IPR020019">
    <property type="entry name" value="AcTrfase_PglD-like"/>
</dbReference>
<keyword evidence="2" id="KW-0808">Transferase</keyword>